<dbReference type="EMBL" id="GDRN01067949">
    <property type="protein sequence ID" value="JAI64282.1"/>
    <property type="molecule type" value="Transcribed_RNA"/>
</dbReference>
<reference evidence="2" key="1">
    <citation type="submission" date="2015-09" db="EMBL/GenBank/DDBJ databases">
        <title>Scylla olivacea transcriptome.</title>
        <authorList>
            <person name="Ikhwanuddin M."/>
        </authorList>
    </citation>
    <scope>NUCLEOTIDE SEQUENCE</scope>
</reference>
<protein>
    <recommendedName>
        <fullName evidence="1">ILEI/PANDER domain-containing protein</fullName>
    </recommendedName>
</protein>
<evidence type="ECO:0000259" key="1">
    <source>
        <dbReference type="Pfam" id="PF15711"/>
    </source>
</evidence>
<evidence type="ECO:0000313" key="2">
    <source>
        <dbReference type="EMBL" id="JAI64283.1"/>
    </source>
</evidence>
<dbReference type="EMBL" id="GDRN01067948">
    <property type="protein sequence ID" value="JAI64283.1"/>
    <property type="molecule type" value="Transcribed_RNA"/>
</dbReference>
<proteinExistence type="predicted"/>
<accession>A0A0P4WF24</accession>
<organism evidence="2">
    <name type="scientific">Scylla olivacea</name>
    <name type="common">Orange mud crab</name>
    <name type="synonym">Cancer olivacea</name>
    <dbReference type="NCBI Taxonomy" id="85551"/>
    <lineage>
        <taxon>Eukaryota</taxon>
        <taxon>Metazoa</taxon>
        <taxon>Ecdysozoa</taxon>
        <taxon>Arthropoda</taxon>
        <taxon>Crustacea</taxon>
        <taxon>Multicrustacea</taxon>
        <taxon>Malacostraca</taxon>
        <taxon>Eumalacostraca</taxon>
        <taxon>Eucarida</taxon>
        <taxon>Decapoda</taxon>
        <taxon>Pleocyemata</taxon>
        <taxon>Brachyura</taxon>
        <taxon>Eubrachyura</taxon>
        <taxon>Portunoidea</taxon>
        <taxon>Portunidae</taxon>
        <taxon>Portuninae</taxon>
        <taxon>Scylla</taxon>
    </lineage>
</organism>
<dbReference type="AlphaFoldDB" id="A0A0P4WF24"/>
<name>A0A0P4WF24_SCYOL</name>
<dbReference type="InterPro" id="IPR039477">
    <property type="entry name" value="ILEI/PANDER_dom"/>
</dbReference>
<dbReference type="Pfam" id="PF15711">
    <property type="entry name" value="ILEI"/>
    <property type="match status" value="1"/>
</dbReference>
<sequence>MMVLHPRTARVLVRRVFLTEEPYTWWADLVWWMRRVVPGRVVVLAAGDRASVGLRHARVLFQHLGSVSIPFLGYDTSWSWAFVKGGRTIYETVVRGPLMSHVSAHISYANETDYLTNLNRTAAMGTRKYARASGSQHP</sequence>
<feature type="domain" description="ILEI/PANDER" evidence="1">
    <location>
        <begin position="1"/>
        <end position="85"/>
    </location>
</feature>